<feature type="compositionally biased region" description="Low complexity" evidence="1">
    <location>
        <begin position="11"/>
        <end position="27"/>
    </location>
</feature>
<evidence type="ECO:0000313" key="2">
    <source>
        <dbReference type="EMBL" id="KAG1534619.1"/>
    </source>
</evidence>
<dbReference type="Proteomes" id="UP000717996">
    <property type="component" value="Unassembled WGS sequence"/>
</dbReference>
<evidence type="ECO:0008006" key="4">
    <source>
        <dbReference type="Google" id="ProtNLM"/>
    </source>
</evidence>
<feature type="region of interest" description="Disordered" evidence="1">
    <location>
        <begin position="404"/>
        <end position="428"/>
    </location>
</feature>
<dbReference type="AlphaFoldDB" id="A0A9P7C487"/>
<comment type="caution">
    <text evidence="2">The sequence shown here is derived from an EMBL/GenBank/DDBJ whole genome shotgun (WGS) entry which is preliminary data.</text>
</comment>
<reference evidence="2" key="1">
    <citation type="journal article" date="2020" name="Microb. Genom.">
        <title>Genetic diversity of clinical and environmental Mucorales isolates obtained from an investigation of mucormycosis cases among solid organ transplant recipients.</title>
        <authorList>
            <person name="Nguyen M.H."/>
            <person name="Kaul D."/>
            <person name="Muto C."/>
            <person name="Cheng S.J."/>
            <person name="Richter R.A."/>
            <person name="Bruno V.M."/>
            <person name="Liu G."/>
            <person name="Beyhan S."/>
            <person name="Sundermann A.J."/>
            <person name="Mounaud S."/>
            <person name="Pasculle A.W."/>
            <person name="Nierman W.C."/>
            <person name="Driscoll E."/>
            <person name="Cumbie R."/>
            <person name="Clancy C.J."/>
            <person name="Dupont C.L."/>
        </authorList>
    </citation>
    <scope>NUCLEOTIDE SEQUENCE</scope>
    <source>
        <strain evidence="2">GL16</strain>
    </source>
</reference>
<dbReference type="OrthoDB" id="2265483at2759"/>
<gene>
    <name evidence="2" type="ORF">G6F51_011996</name>
</gene>
<dbReference type="EMBL" id="JAANIT010003185">
    <property type="protein sequence ID" value="KAG1534619.1"/>
    <property type="molecule type" value="Genomic_DNA"/>
</dbReference>
<feature type="region of interest" description="Disordered" evidence="1">
    <location>
        <begin position="1"/>
        <end position="54"/>
    </location>
</feature>
<evidence type="ECO:0000256" key="1">
    <source>
        <dbReference type="SAM" id="MobiDB-lite"/>
    </source>
</evidence>
<feature type="compositionally biased region" description="Polar residues" evidence="1">
    <location>
        <begin position="28"/>
        <end position="39"/>
    </location>
</feature>
<accession>A0A9P7C487</accession>
<organism evidence="2 3">
    <name type="scientific">Rhizopus oryzae</name>
    <name type="common">Mucormycosis agent</name>
    <name type="synonym">Rhizopus arrhizus var. delemar</name>
    <dbReference type="NCBI Taxonomy" id="64495"/>
    <lineage>
        <taxon>Eukaryota</taxon>
        <taxon>Fungi</taxon>
        <taxon>Fungi incertae sedis</taxon>
        <taxon>Mucoromycota</taxon>
        <taxon>Mucoromycotina</taxon>
        <taxon>Mucoromycetes</taxon>
        <taxon>Mucorales</taxon>
        <taxon>Mucorineae</taxon>
        <taxon>Rhizopodaceae</taxon>
        <taxon>Rhizopus</taxon>
    </lineage>
</organism>
<sequence>MSENSNTESLGSPTSGPPTEESSSSTSLAVVNTKPTGSMASKYAHEPTPMEEGTPVLASPVIATKPDDIVGESLHMIESMKKKALVLFSEYMNADKFGPDSKEAMSALSSYKQFEQKITAAEDAHKSFISMFQEKSAPPAQNNSLVRLVVPTDLPSLQLRVLHAHGLPLNTNWEHLLPLCMNPEQVSWCREALMDRNWPWKEVRPRILDHFDTPYRKFLLMVEVGSMRQAPYESNGDYSNRFQKMRREAGMEDGTQLAVAYFASLKPSVKTVAQVAISSHLGAKLPNSINQIIDLVLASGEDSAFSIKNPYKRNRGSEEELVSRVSFIKTNKVSPGTSKVANGFKSNNISTNKGITKPKPCTYCGKEWSKGHRCEEFKEAKKSLSNAKANEGFSLSRVNRMAIRSNNDEKSDDDEDVTNGHLNRMALD</sequence>
<proteinExistence type="predicted"/>
<name>A0A9P7C487_RHIOR</name>
<protein>
    <recommendedName>
        <fullName evidence="4">Gag protein</fullName>
    </recommendedName>
</protein>
<evidence type="ECO:0000313" key="3">
    <source>
        <dbReference type="Proteomes" id="UP000717996"/>
    </source>
</evidence>
<feature type="compositionally biased region" description="Polar residues" evidence="1">
    <location>
        <begin position="1"/>
        <end position="10"/>
    </location>
</feature>